<dbReference type="AlphaFoldDB" id="A0A4Q7LXZ6"/>
<reference evidence="1 2" key="1">
    <citation type="journal article" date="2015" name="Stand. Genomic Sci.">
        <title>Genomic Encyclopedia of Bacterial and Archaeal Type Strains, Phase III: the genomes of soil and plant-associated and newly described type strains.</title>
        <authorList>
            <person name="Whitman W.B."/>
            <person name="Woyke T."/>
            <person name="Klenk H.P."/>
            <person name="Zhou Y."/>
            <person name="Lilburn T.G."/>
            <person name="Beck B.J."/>
            <person name="De Vos P."/>
            <person name="Vandamme P."/>
            <person name="Eisen J.A."/>
            <person name="Garrity G."/>
            <person name="Hugenholtz P."/>
            <person name="Kyrpides N.C."/>
        </authorList>
    </citation>
    <scope>NUCLEOTIDE SEQUENCE [LARGE SCALE GENOMIC DNA]</scope>
    <source>
        <strain evidence="1 2">CV2</strain>
    </source>
</reference>
<dbReference type="Pfam" id="PF10094">
    <property type="entry name" value="DUF2332"/>
    <property type="match status" value="1"/>
</dbReference>
<proteinExistence type="predicted"/>
<sequence length="322" mass="34821">MDSLSSRWDRWARLEADGSSPQYAAWARAIAANNALIDLIDALPAGKKQPNLVFAAARWHGAPSGADAFIDRLSAHWAAVRETVLTRSTQTNEAARTAYLAVALARIPGPIALLEVGAAAGTCLIPDYYRYAFDVDGTRSELVPRHDAGHVTITCELRGMAAPAAMPHIVWRHGIDLNPVSLDDADEVAWLQTLVWPEHTERRERLDRALQTVAVARPAITRGDLRDDLTALVADAPDDATLVVVHSAVFAYLTPDDRMHAAASLRALADHVISLEGRDVMADVQVSAADHERAERLFVLALDGEPLGLAAPHGGRLEALSR</sequence>
<accession>A0A4Q7LXZ6</accession>
<gene>
    <name evidence="1" type="ORF">EV141_0896</name>
</gene>
<keyword evidence="2" id="KW-1185">Reference proteome</keyword>
<protein>
    <submittedName>
        <fullName evidence="1">Uncharacterized protein DUF2332</fullName>
    </submittedName>
</protein>
<dbReference type="OrthoDB" id="8899077at2"/>
<organism evidence="1 2">
    <name type="scientific">Microcella putealis</name>
    <dbReference type="NCBI Taxonomy" id="337005"/>
    <lineage>
        <taxon>Bacteria</taxon>
        <taxon>Bacillati</taxon>
        <taxon>Actinomycetota</taxon>
        <taxon>Actinomycetes</taxon>
        <taxon>Micrococcales</taxon>
        <taxon>Microbacteriaceae</taxon>
        <taxon>Microcella</taxon>
    </lineage>
</organism>
<dbReference type="RefSeq" id="WP_130484726.1">
    <property type="nucleotide sequence ID" value="NZ_SGWW01000001.1"/>
</dbReference>
<dbReference type="Proteomes" id="UP000293519">
    <property type="component" value="Unassembled WGS sequence"/>
</dbReference>
<evidence type="ECO:0000313" key="1">
    <source>
        <dbReference type="EMBL" id="RZS59664.1"/>
    </source>
</evidence>
<dbReference type="InterPro" id="IPR011200">
    <property type="entry name" value="UCP012608"/>
</dbReference>
<evidence type="ECO:0000313" key="2">
    <source>
        <dbReference type="Proteomes" id="UP000293519"/>
    </source>
</evidence>
<name>A0A4Q7LXZ6_9MICO</name>
<comment type="caution">
    <text evidence="1">The sequence shown here is derived from an EMBL/GenBank/DDBJ whole genome shotgun (WGS) entry which is preliminary data.</text>
</comment>
<dbReference type="EMBL" id="SGWW01000001">
    <property type="protein sequence ID" value="RZS59664.1"/>
    <property type="molecule type" value="Genomic_DNA"/>
</dbReference>